<comment type="caution">
    <text evidence="2">The sequence shown here is derived from an EMBL/GenBank/DDBJ whole genome shotgun (WGS) entry which is preliminary data.</text>
</comment>
<evidence type="ECO:0000256" key="1">
    <source>
        <dbReference type="SAM" id="SignalP"/>
    </source>
</evidence>
<protein>
    <recommendedName>
        <fullName evidence="4">Alpha-galactosidase NEW3 domain-containing protein</fullName>
    </recommendedName>
</protein>
<keyword evidence="3" id="KW-1185">Reference proteome</keyword>
<evidence type="ECO:0000313" key="2">
    <source>
        <dbReference type="EMBL" id="MFC0391766.1"/>
    </source>
</evidence>
<reference evidence="2 3" key="1">
    <citation type="submission" date="2024-09" db="EMBL/GenBank/DDBJ databases">
        <authorList>
            <person name="Sun Q."/>
            <person name="Mori K."/>
        </authorList>
    </citation>
    <scope>NUCLEOTIDE SEQUENCE [LARGE SCALE GENOMIC DNA]</scope>
    <source>
        <strain evidence="2 3">CCM 4839</strain>
    </source>
</reference>
<keyword evidence="1" id="KW-0732">Signal</keyword>
<dbReference type="EMBL" id="JBHLVF010000012">
    <property type="protein sequence ID" value="MFC0391766.1"/>
    <property type="molecule type" value="Genomic_DNA"/>
</dbReference>
<dbReference type="Proteomes" id="UP001589818">
    <property type="component" value="Unassembled WGS sequence"/>
</dbReference>
<evidence type="ECO:0008006" key="4">
    <source>
        <dbReference type="Google" id="ProtNLM"/>
    </source>
</evidence>
<dbReference type="RefSeq" id="WP_204821191.1">
    <property type="nucleotide sequence ID" value="NZ_JANHOF010000011.1"/>
</dbReference>
<sequence length="1341" mass="145000">MLTSRARRSKLFHVFLTVALLITVFPFTSPTANAVDSVQLAYEFNTDGDNEGWAASGNGIGSSSVSGGSLHITTDGFDPYWFGPTPLNLPADSGHVMVIRAKSNNGGSMAVFFDTDISPGLSADKNMAFGIIPDGEYHEYRIRVGAHSLWSGVVQSFRLDLEPPSSFPAEVSIDYIRFVQESTYGFEFNNSDNGWSAVSDLTALTPGANTVSTTVTGNQPSLISPALNTPAGDIGSVKLRMKASAGESVAVYFANISSSPQFSEDRKLVMPITADGQFHDYSIDLWTHPLWSGTIGEIRLDLQGSALTGADWEIDYVRFPSGVSTRFDWNVDGFTQGWEAAHSLSPLTAAGGKLSTTVTGNDPYMAAHGIDGIIGERDGTMVIGLSATAGNSVMLFYGTGTQPGFSEDRKISFPIIADGQMHEYRVPLAEMPLWAGRVQSLRLDLEGNAVNANWEIDYLYFEESPAAVQFEMKRSQPSVEVGEEAVVTAEVFNSGGKILPNAKVEIELPAGLELIEGDAEVSLGDMALRQRVPVTWKVRGAAPGGYAVNVKLSAAGLTGSKSLPLPVLAAAPSVDPQHSTTARASVDQATGHAVLENGNVRIVFPRDSFGFGQYLVYAWADGQWNLMASAQPFAYATIQQQNGGIESVGFYPTHASVSHASDQAALTMNGTSTDSSGRVWTHAFTFKLGTNDQGVNVEQQVSADTDADLLNMSGPVLTVGQGSFGSTKDEALFPGLEWLVDDESSSSDLDSNLPYSNRLVPHPYKITMPLMAVRSGEKVVSLMWDPNQKWDGEHSLPAAKFASPNFVENQNNHVLGLSALSVPTFVKENSELAVDPYALEANKPLTLQAVIAAAEGDSVLEAVDLYLDSYGWPEEAPGHSFEKEVDLGLEAYLNTFWVDSAKGWRHVDGPNWGPSKFPSNNVLLRQLGMYDAAKRPDAEARIQEVLNDMPSKAALGNPDGHIPIWQSPFYLGYMKESLQGLKGTIQSLINSQDASGAWLFYNNPNNAGRPLGVDGEQQLGFTAQHTQTLLRYANMTGDEDAAAAGMKGIAAMQTMGDVPRAAQTWEVPVHTPDILASGRAVGAYLEAFKWTNDDQYVDDAVKWARTGFPFIYAWNIPGFSFSPYATIPVFGSTAYVMPWFGVPVQWNGLVYSYSLLELSRYDDSLPWSEIASGILSSAEEMQEADAGEPHLGGYPDFWKLLTDERSDDVMINPEALLKNVFLERALEGQGPEPDFTTTLTAPCANGQCEPARISTLANISNVGPSSTNHLVKFDLTYPAGETTYVLITQRDKPRIVTINGVEQSEAADLNTVISGWSYDTGTGYLTLKVKHSAKDDVKLHY</sequence>
<gene>
    <name evidence="2" type="ORF">ACFFJ8_10360</name>
</gene>
<dbReference type="InterPro" id="IPR008928">
    <property type="entry name" value="6-hairpin_glycosidase_sf"/>
</dbReference>
<evidence type="ECO:0000313" key="3">
    <source>
        <dbReference type="Proteomes" id="UP001589818"/>
    </source>
</evidence>
<accession>A0ABV6J7L1</accession>
<feature type="signal peptide" evidence="1">
    <location>
        <begin position="1"/>
        <end position="34"/>
    </location>
</feature>
<name>A0ABV6J7L1_9BACL</name>
<feature type="chain" id="PRO_5045297170" description="Alpha-galactosidase NEW3 domain-containing protein" evidence="1">
    <location>
        <begin position="35"/>
        <end position="1341"/>
    </location>
</feature>
<dbReference type="SUPFAM" id="SSF48208">
    <property type="entry name" value="Six-hairpin glycosidases"/>
    <property type="match status" value="1"/>
</dbReference>
<proteinExistence type="predicted"/>
<organism evidence="2 3">
    <name type="scientific">Paenibacillus mendelii</name>
    <dbReference type="NCBI Taxonomy" id="206163"/>
    <lineage>
        <taxon>Bacteria</taxon>
        <taxon>Bacillati</taxon>
        <taxon>Bacillota</taxon>
        <taxon>Bacilli</taxon>
        <taxon>Bacillales</taxon>
        <taxon>Paenibacillaceae</taxon>
        <taxon>Paenibacillus</taxon>
    </lineage>
</organism>